<evidence type="ECO:0000256" key="4">
    <source>
        <dbReference type="PROSITE-ProRule" id="PRU00335"/>
    </source>
</evidence>
<keyword evidence="2 4" id="KW-0238">DNA-binding</keyword>
<dbReference type="GO" id="GO:0003700">
    <property type="term" value="F:DNA-binding transcription factor activity"/>
    <property type="evidence" value="ECO:0007669"/>
    <property type="project" value="TreeGrafter"/>
</dbReference>
<dbReference type="Gene3D" id="1.10.357.10">
    <property type="entry name" value="Tetracycline Repressor, domain 2"/>
    <property type="match status" value="1"/>
</dbReference>
<dbReference type="PANTHER" id="PTHR30055">
    <property type="entry name" value="HTH-TYPE TRANSCRIPTIONAL REGULATOR RUTR"/>
    <property type="match status" value="1"/>
</dbReference>
<evidence type="ECO:0000259" key="5">
    <source>
        <dbReference type="PROSITE" id="PS50977"/>
    </source>
</evidence>
<keyword evidence="1" id="KW-0805">Transcription regulation</keyword>
<dbReference type="InterPro" id="IPR009057">
    <property type="entry name" value="Homeodomain-like_sf"/>
</dbReference>
<feature type="domain" description="HTH tetR-type" evidence="5">
    <location>
        <begin position="20"/>
        <end position="80"/>
    </location>
</feature>
<sequence length="209" mass="23795">MTETRTKPARTSRTNREMSEATRLRLVEATLDCLTERGYASTSTHEVAKRAGVTRGALNHHYENKAELIADAAAHLVRQRSIKIRQAASNGESRDLREQVKLKYDIYQEHFPAMIEFMVAARTDKDLREAFSGALQRQYDGEWDQSQFAEFASRPDPVMCDYVVNCFIRGLSLETIVNPPEMIERIFDEFIELFALALSASERRSGQSG</sequence>
<dbReference type="Proteomes" id="UP000245168">
    <property type="component" value="Unassembled WGS sequence"/>
</dbReference>
<name>A0A2U2BX10_9PROT</name>
<dbReference type="PROSITE" id="PS50977">
    <property type="entry name" value="HTH_TETR_2"/>
    <property type="match status" value="1"/>
</dbReference>
<gene>
    <name evidence="6" type="ORF">DDZ18_02630</name>
</gene>
<dbReference type="InterPro" id="IPR050109">
    <property type="entry name" value="HTH-type_TetR-like_transc_reg"/>
</dbReference>
<dbReference type="EMBL" id="QEXV01000001">
    <property type="protein sequence ID" value="PWE18520.1"/>
    <property type="molecule type" value="Genomic_DNA"/>
</dbReference>
<keyword evidence="3" id="KW-0804">Transcription</keyword>
<evidence type="ECO:0000313" key="7">
    <source>
        <dbReference type="Proteomes" id="UP000245168"/>
    </source>
</evidence>
<dbReference type="InterPro" id="IPR001647">
    <property type="entry name" value="HTH_TetR"/>
</dbReference>
<evidence type="ECO:0000256" key="3">
    <source>
        <dbReference type="ARBA" id="ARBA00023163"/>
    </source>
</evidence>
<evidence type="ECO:0000256" key="2">
    <source>
        <dbReference type="ARBA" id="ARBA00023125"/>
    </source>
</evidence>
<comment type="caution">
    <text evidence="6">The sequence shown here is derived from an EMBL/GenBank/DDBJ whole genome shotgun (WGS) entry which is preliminary data.</text>
</comment>
<feature type="DNA-binding region" description="H-T-H motif" evidence="4">
    <location>
        <begin position="43"/>
        <end position="62"/>
    </location>
</feature>
<dbReference type="PANTHER" id="PTHR30055:SF234">
    <property type="entry name" value="HTH-TYPE TRANSCRIPTIONAL REGULATOR BETI"/>
    <property type="match status" value="1"/>
</dbReference>
<dbReference type="AlphaFoldDB" id="A0A2U2BX10"/>
<evidence type="ECO:0000313" key="6">
    <source>
        <dbReference type="EMBL" id="PWE18520.1"/>
    </source>
</evidence>
<protein>
    <recommendedName>
        <fullName evidence="5">HTH tetR-type domain-containing protein</fullName>
    </recommendedName>
</protein>
<evidence type="ECO:0000256" key="1">
    <source>
        <dbReference type="ARBA" id="ARBA00023015"/>
    </source>
</evidence>
<dbReference type="GO" id="GO:0000976">
    <property type="term" value="F:transcription cis-regulatory region binding"/>
    <property type="evidence" value="ECO:0007669"/>
    <property type="project" value="TreeGrafter"/>
</dbReference>
<dbReference type="SUPFAM" id="SSF46689">
    <property type="entry name" value="Homeodomain-like"/>
    <property type="match status" value="1"/>
</dbReference>
<accession>A0A2U2BX10</accession>
<reference evidence="7" key="1">
    <citation type="submission" date="2018-05" db="EMBL/GenBank/DDBJ databases">
        <authorList>
            <person name="Liu B.-T."/>
        </authorList>
    </citation>
    <scope>NUCLEOTIDE SEQUENCE [LARGE SCALE GENOMIC DNA]</scope>
    <source>
        <strain evidence="7">WD6-1</strain>
    </source>
</reference>
<organism evidence="6 7">
    <name type="scientific">Marinicauda salina</name>
    <dbReference type="NCBI Taxonomy" id="2135793"/>
    <lineage>
        <taxon>Bacteria</taxon>
        <taxon>Pseudomonadati</taxon>
        <taxon>Pseudomonadota</taxon>
        <taxon>Alphaproteobacteria</taxon>
        <taxon>Maricaulales</taxon>
        <taxon>Maricaulaceae</taxon>
        <taxon>Marinicauda</taxon>
    </lineage>
</organism>
<proteinExistence type="predicted"/>
<keyword evidence="7" id="KW-1185">Reference proteome</keyword>
<dbReference type="Pfam" id="PF00440">
    <property type="entry name" value="TetR_N"/>
    <property type="match status" value="1"/>
</dbReference>
<dbReference type="PRINTS" id="PR00455">
    <property type="entry name" value="HTHTETR"/>
</dbReference>